<evidence type="ECO:0000313" key="3">
    <source>
        <dbReference type="Proteomes" id="UP001341840"/>
    </source>
</evidence>
<feature type="compositionally biased region" description="Basic and acidic residues" evidence="1">
    <location>
        <begin position="1"/>
        <end position="12"/>
    </location>
</feature>
<evidence type="ECO:0000313" key="2">
    <source>
        <dbReference type="EMBL" id="MED6201162.1"/>
    </source>
</evidence>
<evidence type="ECO:0000256" key="1">
    <source>
        <dbReference type="SAM" id="MobiDB-lite"/>
    </source>
</evidence>
<comment type="caution">
    <text evidence="2">The sequence shown here is derived from an EMBL/GenBank/DDBJ whole genome shotgun (WGS) entry which is preliminary data.</text>
</comment>
<organism evidence="2 3">
    <name type="scientific">Stylosanthes scabra</name>
    <dbReference type="NCBI Taxonomy" id="79078"/>
    <lineage>
        <taxon>Eukaryota</taxon>
        <taxon>Viridiplantae</taxon>
        <taxon>Streptophyta</taxon>
        <taxon>Embryophyta</taxon>
        <taxon>Tracheophyta</taxon>
        <taxon>Spermatophyta</taxon>
        <taxon>Magnoliopsida</taxon>
        <taxon>eudicotyledons</taxon>
        <taxon>Gunneridae</taxon>
        <taxon>Pentapetalae</taxon>
        <taxon>rosids</taxon>
        <taxon>fabids</taxon>
        <taxon>Fabales</taxon>
        <taxon>Fabaceae</taxon>
        <taxon>Papilionoideae</taxon>
        <taxon>50 kb inversion clade</taxon>
        <taxon>dalbergioids sensu lato</taxon>
        <taxon>Dalbergieae</taxon>
        <taxon>Pterocarpus clade</taxon>
        <taxon>Stylosanthes</taxon>
    </lineage>
</organism>
<proteinExistence type="predicted"/>
<feature type="compositionally biased region" description="Polar residues" evidence="1">
    <location>
        <begin position="23"/>
        <end position="32"/>
    </location>
</feature>
<sequence>MAGKSERNERIATKPRRPLLDQMRTQQRSHAYTSRRGRHAQKADLAQMRTHRKLPCLRISRVRSLRHGFTTVITGIRVLGPGDSGFLKSSFNPSCWIVDSNASQSRALGPGDSRFLKSSFSN</sequence>
<keyword evidence="3" id="KW-1185">Reference proteome</keyword>
<dbReference type="Proteomes" id="UP001341840">
    <property type="component" value="Unassembled WGS sequence"/>
</dbReference>
<reference evidence="2 3" key="1">
    <citation type="journal article" date="2023" name="Plants (Basel)">
        <title>Bridging the Gap: Combining Genomics and Transcriptomics Approaches to Understand Stylosanthes scabra, an Orphan Legume from the Brazilian Caatinga.</title>
        <authorList>
            <person name="Ferreira-Neto J.R.C."/>
            <person name="da Silva M.D."/>
            <person name="Binneck E."/>
            <person name="de Melo N.F."/>
            <person name="da Silva R.H."/>
            <person name="de Melo A.L.T.M."/>
            <person name="Pandolfi V."/>
            <person name="Bustamante F.O."/>
            <person name="Brasileiro-Vidal A.C."/>
            <person name="Benko-Iseppon A.M."/>
        </authorList>
    </citation>
    <scope>NUCLEOTIDE SEQUENCE [LARGE SCALE GENOMIC DNA]</scope>
    <source>
        <tissue evidence="2">Leaves</tissue>
    </source>
</reference>
<accession>A0ABU6XSG0</accession>
<name>A0ABU6XSG0_9FABA</name>
<gene>
    <name evidence="2" type="ORF">PIB30_092224</name>
</gene>
<protein>
    <submittedName>
        <fullName evidence="2">Uncharacterized protein</fullName>
    </submittedName>
</protein>
<feature type="region of interest" description="Disordered" evidence="1">
    <location>
        <begin position="1"/>
        <end position="43"/>
    </location>
</feature>
<dbReference type="EMBL" id="JASCZI010213336">
    <property type="protein sequence ID" value="MED6201162.1"/>
    <property type="molecule type" value="Genomic_DNA"/>
</dbReference>